<evidence type="ECO:0000256" key="2">
    <source>
        <dbReference type="ARBA" id="ARBA00022737"/>
    </source>
</evidence>
<dbReference type="InterPro" id="IPR050661">
    <property type="entry name" value="BglG_antiterminators"/>
</dbReference>
<dbReference type="Pfam" id="PF08279">
    <property type="entry name" value="HTH_11"/>
    <property type="match status" value="2"/>
</dbReference>
<protein>
    <submittedName>
        <fullName evidence="10">BglG family transcriptional antiterminator</fullName>
    </submittedName>
</protein>
<dbReference type="AlphaFoldDB" id="A0A2T6BYY4"/>
<evidence type="ECO:0000313" key="11">
    <source>
        <dbReference type="Proteomes" id="UP000244240"/>
    </source>
</evidence>
<dbReference type="GO" id="GO:0003700">
    <property type="term" value="F:DNA-binding transcription factor activity"/>
    <property type="evidence" value="ECO:0007669"/>
    <property type="project" value="InterPro"/>
</dbReference>
<dbReference type="Gene3D" id="1.10.10.10">
    <property type="entry name" value="Winged helix-like DNA-binding domain superfamily/Winged helix DNA-binding domain"/>
    <property type="match status" value="2"/>
</dbReference>
<dbReference type="Gene3D" id="1.10.1790.10">
    <property type="entry name" value="PRD domain"/>
    <property type="match status" value="2"/>
</dbReference>
<dbReference type="Pfam" id="PF00874">
    <property type="entry name" value="PRD"/>
    <property type="match status" value="2"/>
</dbReference>
<keyword evidence="11" id="KW-1185">Reference proteome</keyword>
<evidence type="ECO:0000256" key="1">
    <source>
        <dbReference type="ARBA" id="ARBA00022679"/>
    </source>
</evidence>
<dbReference type="InterPro" id="IPR016152">
    <property type="entry name" value="PTrfase/Anion_transptr"/>
</dbReference>
<feature type="domain" description="HTH deoR-type" evidence="6">
    <location>
        <begin position="4"/>
        <end position="63"/>
    </location>
</feature>
<sequence length="700" mass="77790">MYFTSRERNLLRLLTGQARVWTVEELAEALGVSPRTIHRDLAGLETTLDGFGLSLRKQAGVGVSLQGDPAGVESLLAALTDSQETDYTPGEREAYLLCTLLETSEPVKLAALAGDLGVSPATVSQDLDRVEAWLKSFGLTLVKKRGWGIQVIGGEKGRRAAMRSLLAEHFDEGEILGLLKRSITRKSPDHSDPVMERLLGLVERERLAQVEEAVKEEIGNLPYSMADTAYIGLVVHLALALERIEKGETLEFDPEMLAHMAGTKEQEVAEKIAARLSAVFGLPFPDSEIANIVLHLRGAKLGSDEGYWFRERSGAVIGETRELIRRVGQAMGVSLTEDPSLLQGLLAHLERAVYRLEEGLPIHNPLLPRIEKDYPALFDAVEKAMAEIFPQHRIPREEIGYLVMHFGAALERKRRGRPLRALVVCASGIGTSKLLASRLQAEFPEITGVDTASLLEWQRKEPRNYDLILSTIPLELEEGEYIRVHPYLTKRDVSRIRTRLEQRGRGEFQRPSPEPTGDTADTQAVLEAMERVREAVECTLMILRGFSLTRIPAASTLPAVLETVCERLAAEGVLREPAVVMDQLLARERLGGLGIPGTELALFHARADEISRPSFTIYDLERPIDVEGMDGRKMRMTGLLVMLGPENGVDVIPDLLSRISALIVESPAIFQSKDEDRIRGFLTEQLHRTLFEKIEEQRKV</sequence>
<evidence type="ECO:0000259" key="7">
    <source>
        <dbReference type="PROSITE" id="PS51094"/>
    </source>
</evidence>
<dbReference type="Proteomes" id="UP000244240">
    <property type="component" value="Unassembled WGS sequence"/>
</dbReference>
<proteinExistence type="predicted"/>
<feature type="domain" description="PTS EIIB type-2" evidence="8">
    <location>
        <begin position="419"/>
        <end position="508"/>
    </location>
</feature>
<evidence type="ECO:0000256" key="5">
    <source>
        <dbReference type="SAM" id="MobiDB-lite"/>
    </source>
</evidence>
<feature type="domain" description="PRD" evidence="9">
    <location>
        <begin position="311"/>
        <end position="416"/>
    </location>
</feature>
<keyword evidence="4" id="KW-0804">Transcription</keyword>
<dbReference type="PANTHER" id="PTHR30185:SF18">
    <property type="entry name" value="TRANSCRIPTIONAL REGULATOR MTLR"/>
    <property type="match status" value="1"/>
</dbReference>
<dbReference type="PROSITE" id="PS51094">
    <property type="entry name" value="PTS_EIIA_TYPE_2"/>
    <property type="match status" value="1"/>
</dbReference>
<dbReference type="RefSeq" id="WP_108022580.1">
    <property type="nucleotide sequence ID" value="NZ_QBKR01000007.1"/>
</dbReference>
<dbReference type="InterPro" id="IPR036095">
    <property type="entry name" value="PTS_EIIB-like_sf"/>
</dbReference>
<dbReference type="InterPro" id="IPR036390">
    <property type="entry name" value="WH_DNA-bd_sf"/>
</dbReference>
<dbReference type="EMBL" id="QBKR01000007">
    <property type="protein sequence ID" value="PTX61281.1"/>
    <property type="molecule type" value="Genomic_DNA"/>
</dbReference>
<dbReference type="Pfam" id="PF00359">
    <property type="entry name" value="PTS_EIIA_2"/>
    <property type="match status" value="1"/>
</dbReference>
<feature type="region of interest" description="Disordered" evidence="5">
    <location>
        <begin position="501"/>
        <end position="520"/>
    </location>
</feature>
<dbReference type="GO" id="GO:0009401">
    <property type="term" value="P:phosphoenolpyruvate-dependent sugar phosphotransferase system"/>
    <property type="evidence" value="ECO:0007669"/>
    <property type="project" value="InterPro"/>
</dbReference>
<feature type="domain" description="PTS EIIA type-2" evidence="7">
    <location>
        <begin position="541"/>
        <end position="689"/>
    </location>
</feature>
<dbReference type="InterPro" id="IPR013196">
    <property type="entry name" value="HTH_11"/>
</dbReference>
<name>A0A2T6BYY4_9BACL</name>
<dbReference type="InterPro" id="IPR011608">
    <property type="entry name" value="PRD"/>
</dbReference>
<dbReference type="PANTHER" id="PTHR30185">
    <property type="entry name" value="CRYPTIC BETA-GLUCOSIDE BGL OPERON ANTITERMINATOR"/>
    <property type="match status" value="1"/>
</dbReference>
<dbReference type="InterPro" id="IPR036388">
    <property type="entry name" value="WH-like_DNA-bd_sf"/>
</dbReference>
<gene>
    <name evidence="10" type="ORF">C8P63_10776</name>
</gene>
<dbReference type="SUPFAM" id="SSF63520">
    <property type="entry name" value="PTS-regulatory domain, PRD"/>
    <property type="match status" value="2"/>
</dbReference>
<evidence type="ECO:0000259" key="6">
    <source>
        <dbReference type="PROSITE" id="PS51000"/>
    </source>
</evidence>
<evidence type="ECO:0000259" key="8">
    <source>
        <dbReference type="PROSITE" id="PS51099"/>
    </source>
</evidence>
<dbReference type="SUPFAM" id="SSF46785">
    <property type="entry name" value="Winged helix' DNA-binding domain"/>
    <property type="match status" value="2"/>
</dbReference>
<dbReference type="InterPro" id="IPR002178">
    <property type="entry name" value="PTS_EIIA_type-2_dom"/>
</dbReference>
<dbReference type="PROSITE" id="PS51372">
    <property type="entry name" value="PRD_2"/>
    <property type="match status" value="2"/>
</dbReference>
<dbReference type="Gene3D" id="3.40.930.10">
    <property type="entry name" value="Mannitol-specific EII, Chain A"/>
    <property type="match status" value="1"/>
</dbReference>
<dbReference type="PROSITE" id="PS51099">
    <property type="entry name" value="PTS_EIIB_TYPE_2"/>
    <property type="match status" value="1"/>
</dbReference>
<accession>A0A2T6BYY4</accession>
<dbReference type="CDD" id="cd05568">
    <property type="entry name" value="PTS_IIB_bgl_like"/>
    <property type="match status" value="1"/>
</dbReference>
<dbReference type="GO" id="GO:0008982">
    <property type="term" value="F:protein-N(PI)-phosphohistidine-sugar phosphotransferase activity"/>
    <property type="evidence" value="ECO:0007669"/>
    <property type="project" value="InterPro"/>
</dbReference>
<keyword evidence="1" id="KW-0808">Transferase</keyword>
<organism evidence="10 11">
    <name type="scientific">Melghirimyces profundicolus</name>
    <dbReference type="NCBI Taxonomy" id="1242148"/>
    <lineage>
        <taxon>Bacteria</taxon>
        <taxon>Bacillati</taxon>
        <taxon>Bacillota</taxon>
        <taxon>Bacilli</taxon>
        <taxon>Bacillales</taxon>
        <taxon>Thermoactinomycetaceae</taxon>
        <taxon>Melghirimyces</taxon>
    </lineage>
</organism>
<dbReference type="SUPFAM" id="SSF55804">
    <property type="entry name" value="Phoshotransferase/anion transport protein"/>
    <property type="match status" value="1"/>
</dbReference>
<comment type="caution">
    <text evidence="10">The sequence shown here is derived from an EMBL/GenBank/DDBJ whole genome shotgun (WGS) entry which is preliminary data.</text>
</comment>
<evidence type="ECO:0000256" key="4">
    <source>
        <dbReference type="ARBA" id="ARBA00023163"/>
    </source>
</evidence>
<evidence type="ECO:0000259" key="9">
    <source>
        <dbReference type="PROSITE" id="PS51372"/>
    </source>
</evidence>
<dbReference type="InterPro" id="IPR036634">
    <property type="entry name" value="PRD_sf"/>
</dbReference>
<reference evidence="10 11" key="1">
    <citation type="submission" date="2018-04" db="EMBL/GenBank/DDBJ databases">
        <title>Genomic Encyclopedia of Archaeal and Bacterial Type Strains, Phase II (KMG-II): from individual species to whole genera.</title>
        <authorList>
            <person name="Goeker M."/>
        </authorList>
    </citation>
    <scope>NUCLEOTIDE SEQUENCE [LARGE SCALE GENOMIC DNA]</scope>
    <source>
        <strain evidence="10 11">DSM 45787</strain>
    </source>
</reference>
<keyword evidence="2" id="KW-0677">Repeat</keyword>
<evidence type="ECO:0000313" key="10">
    <source>
        <dbReference type="EMBL" id="PTX61281.1"/>
    </source>
</evidence>
<dbReference type="OrthoDB" id="9776005at2"/>
<keyword evidence="3" id="KW-0805">Transcription regulation</keyword>
<evidence type="ECO:0000256" key="3">
    <source>
        <dbReference type="ARBA" id="ARBA00023015"/>
    </source>
</evidence>
<dbReference type="InterPro" id="IPR013011">
    <property type="entry name" value="PTS_EIIB_2"/>
</dbReference>
<feature type="domain" description="PRD" evidence="9">
    <location>
        <begin position="201"/>
        <end position="306"/>
    </location>
</feature>
<dbReference type="InterPro" id="IPR001034">
    <property type="entry name" value="DeoR_HTH"/>
</dbReference>
<dbReference type="Gene3D" id="3.40.50.2300">
    <property type="match status" value="1"/>
</dbReference>
<dbReference type="SUPFAM" id="SSF52794">
    <property type="entry name" value="PTS system IIB component-like"/>
    <property type="match status" value="1"/>
</dbReference>
<dbReference type="PROSITE" id="PS51000">
    <property type="entry name" value="HTH_DEOR_2"/>
    <property type="match status" value="1"/>
</dbReference>